<evidence type="ECO:0000256" key="11">
    <source>
        <dbReference type="ARBA" id="ARBA00045497"/>
    </source>
</evidence>
<evidence type="ECO:0000256" key="10">
    <source>
        <dbReference type="ARBA" id="ARBA00034269"/>
    </source>
</evidence>
<comment type="catalytic activity">
    <reaction evidence="10">
        <text>Mg(2+)(in) = Mg(2+)(out)</text>
        <dbReference type="Rhea" id="RHEA:29827"/>
        <dbReference type="ChEBI" id="CHEBI:18420"/>
    </reaction>
</comment>
<evidence type="ECO:0000256" key="4">
    <source>
        <dbReference type="ARBA" id="ARBA00022475"/>
    </source>
</evidence>
<proteinExistence type="inferred from homology"/>
<dbReference type="PANTHER" id="PTHR46494:SF1">
    <property type="entry name" value="CORA FAMILY METAL ION TRANSPORTER (EUROFUNG)"/>
    <property type="match status" value="1"/>
</dbReference>
<evidence type="ECO:0000256" key="9">
    <source>
        <dbReference type="ARBA" id="ARBA00023136"/>
    </source>
</evidence>
<dbReference type="SUPFAM" id="SSF143865">
    <property type="entry name" value="CorA soluble domain-like"/>
    <property type="match status" value="1"/>
</dbReference>
<name>A0A9D1HYV5_9ACTN</name>
<evidence type="ECO:0000256" key="1">
    <source>
        <dbReference type="ARBA" id="ARBA00004651"/>
    </source>
</evidence>
<dbReference type="Gene3D" id="1.20.58.340">
    <property type="entry name" value="Magnesium transport protein CorA, transmembrane region"/>
    <property type="match status" value="2"/>
</dbReference>
<evidence type="ECO:0000313" key="14">
    <source>
        <dbReference type="Proteomes" id="UP000824078"/>
    </source>
</evidence>
<evidence type="ECO:0000256" key="5">
    <source>
        <dbReference type="ARBA" id="ARBA00022692"/>
    </source>
</evidence>
<dbReference type="GO" id="GO:0015087">
    <property type="term" value="F:cobalt ion transmembrane transporter activity"/>
    <property type="evidence" value="ECO:0007669"/>
    <property type="project" value="TreeGrafter"/>
</dbReference>
<evidence type="ECO:0000313" key="13">
    <source>
        <dbReference type="EMBL" id="HIU23830.1"/>
    </source>
</evidence>
<sequence>MGKFWHIENGHLAPGPQDGAVEVEMSCDISSVSELAPEHRSVLAQLKHAAIPFAERVASGVVGVIVAPAGAWRFGFVLSAHRLLLVDGHEVCMAALNRAVDNKVSVSGSAGALCAVLRELLRDHPTELSLAHEDFELFEDQILEGNVSIDRGKMMDDTRKLLGLDTFYQGMSDLVEEILEEELSFVTSAERAHLRALERQLSRLSVRLESVQDYSLQVHSLYQDSIDIRQNNVMQWLTVVATIAMPLTFITGWYGMNFPHMGLINNPWGYPIVIVLCLVVIIGEIIFFRRNGWLSFGGAQHKRNKRR</sequence>
<dbReference type="GO" id="GO:0000287">
    <property type="term" value="F:magnesium ion binding"/>
    <property type="evidence" value="ECO:0007669"/>
    <property type="project" value="TreeGrafter"/>
</dbReference>
<evidence type="ECO:0000256" key="2">
    <source>
        <dbReference type="ARBA" id="ARBA00009765"/>
    </source>
</evidence>
<comment type="caution">
    <text evidence="13">The sequence shown here is derived from an EMBL/GenBank/DDBJ whole genome shotgun (WGS) entry which is preliminary data.</text>
</comment>
<dbReference type="InterPro" id="IPR045863">
    <property type="entry name" value="CorA_TM1_TM2"/>
</dbReference>
<evidence type="ECO:0008006" key="15">
    <source>
        <dbReference type="Google" id="ProtNLM"/>
    </source>
</evidence>
<keyword evidence="9 12" id="KW-0472">Membrane</keyword>
<dbReference type="InterPro" id="IPR045861">
    <property type="entry name" value="CorA_cytoplasmic_dom"/>
</dbReference>
<keyword evidence="5 12" id="KW-0812">Transmembrane</keyword>
<dbReference type="Proteomes" id="UP000824078">
    <property type="component" value="Unassembled WGS sequence"/>
</dbReference>
<dbReference type="InterPro" id="IPR002523">
    <property type="entry name" value="MgTranspt_CorA/ZnTranspt_ZntB"/>
</dbReference>
<dbReference type="GO" id="GO:0005886">
    <property type="term" value="C:plasma membrane"/>
    <property type="evidence" value="ECO:0007669"/>
    <property type="project" value="UniProtKB-SubCell"/>
</dbReference>
<dbReference type="Pfam" id="PF01544">
    <property type="entry name" value="CorA"/>
    <property type="match status" value="1"/>
</dbReference>
<protein>
    <recommendedName>
        <fullName evidence="15">Magnesium transporter CorA</fullName>
    </recommendedName>
</protein>
<dbReference type="SUPFAM" id="SSF144083">
    <property type="entry name" value="Magnesium transport protein CorA, transmembrane region"/>
    <property type="match status" value="1"/>
</dbReference>
<comment type="similarity">
    <text evidence="2">Belongs to the CorA metal ion transporter (MIT) (TC 1.A.35) family.</text>
</comment>
<evidence type="ECO:0000256" key="6">
    <source>
        <dbReference type="ARBA" id="ARBA00022842"/>
    </source>
</evidence>
<keyword evidence="8" id="KW-0406">Ion transport</keyword>
<gene>
    <name evidence="13" type="ORF">IAD17_02780</name>
</gene>
<keyword evidence="7 12" id="KW-1133">Transmembrane helix</keyword>
<dbReference type="FunFam" id="1.20.58.340:FF:000004">
    <property type="entry name" value="Magnesium transport protein CorA"/>
    <property type="match status" value="1"/>
</dbReference>
<dbReference type="EMBL" id="DVMQ01000010">
    <property type="protein sequence ID" value="HIU23830.1"/>
    <property type="molecule type" value="Genomic_DNA"/>
</dbReference>
<keyword evidence="4" id="KW-1003">Cell membrane</keyword>
<dbReference type="AlphaFoldDB" id="A0A9D1HYV5"/>
<dbReference type="GO" id="GO:0050897">
    <property type="term" value="F:cobalt ion binding"/>
    <property type="evidence" value="ECO:0007669"/>
    <property type="project" value="TreeGrafter"/>
</dbReference>
<organism evidence="13 14">
    <name type="scientific">Candidatus Coprovicinus avistercoris</name>
    <dbReference type="NCBI Taxonomy" id="2840754"/>
    <lineage>
        <taxon>Bacteria</taxon>
        <taxon>Bacillati</taxon>
        <taxon>Actinomycetota</taxon>
        <taxon>Coriobacteriia</taxon>
        <taxon>Coriobacteriales</taxon>
        <taxon>Coriobacteriaceae</taxon>
        <taxon>Coriobacteriaceae incertae sedis</taxon>
        <taxon>Candidatus Coprovicinus</taxon>
    </lineage>
</organism>
<evidence type="ECO:0000256" key="8">
    <source>
        <dbReference type="ARBA" id="ARBA00023065"/>
    </source>
</evidence>
<keyword evidence="3" id="KW-0813">Transport</keyword>
<accession>A0A9D1HYV5</accession>
<dbReference type="PANTHER" id="PTHR46494">
    <property type="entry name" value="CORA FAMILY METAL ION TRANSPORTER (EUROFUNG)"/>
    <property type="match status" value="1"/>
</dbReference>
<reference evidence="13" key="1">
    <citation type="submission" date="2020-10" db="EMBL/GenBank/DDBJ databases">
        <authorList>
            <person name="Gilroy R."/>
        </authorList>
    </citation>
    <scope>NUCLEOTIDE SEQUENCE</scope>
    <source>
        <strain evidence="13">ChiHjej12B11-29160</strain>
    </source>
</reference>
<keyword evidence="6" id="KW-0460">Magnesium</keyword>
<evidence type="ECO:0000256" key="12">
    <source>
        <dbReference type="SAM" id="Phobius"/>
    </source>
</evidence>
<feature type="transmembrane region" description="Helical" evidence="12">
    <location>
        <begin position="268"/>
        <end position="288"/>
    </location>
</feature>
<dbReference type="GO" id="GO:0015095">
    <property type="term" value="F:magnesium ion transmembrane transporter activity"/>
    <property type="evidence" value="ECO:0007669"/>
    <property type="project" value="TreeGrafter"/>
</dbReference>
<comment type="subcellular location">
    <subcellularLocation>
        <location evidence="1">Cell membrane</location>
        <topology evidence="1">Multi-pass membrane protein</topology>
    </subcellularLocation>
</comment>
<feature type="transmembrane region" description="Helical" evidence="12">
    <location>
        <begin position="236"/>
        <end position="256"/>
    </location>
</feature>
<evidence type="ECO:0000256" key="3">
    <source>
        <dbReference type="ARBA" id="ARBA00022448"/>
    </source>
</evidence>
<comment type="function">
    <text evidence="11">Mediates influx of magnesium ions. Alternates between open and closed states. Activated by low cytoplasmic Mg(2+) levels. Inactive when cytoplasmic Mg(2+) levels are high.</text>
</comment>
<evidence type="ECO:0000256" key="7">
    <source>
        <dbReference type="ARBA" id="ARBA00022989"/>
    </source>
</evidence>
<reference evidence="13" key="2">
    <citation type="journal article" date="2021" name="PeerJ">
        <title>Extensive microbial diversity within the chicken gut microbiome revealed by metagenomics and culture.</title>
        <authorList>
            <person name="Gilroy R."/>
            <person name="Ravi A."/>
            <person name="Getino M."/>
            <person name="Pursley I."/>
            <person name="Horton D.L."/>
            <person name="Alikhan N.F."/>
            <person name="Baker D."/>
            <person name="Gharbi K."/>
            <person name="Hall N."/>
            <person name="Watson M."/>
            <person name="Adriaenssens E.M."/>
            <person name="Foster-Nyarko E."/>
            <person name="Jarju S."/>
            <person name="Secka A."/>
            <person name="Antonio M."/>
            <person name="Oren A."/>
            <person name="Chaudhuri R.R."/>
            <person name="La Ragione R."/>
            <person name="Hildebrand F."/>
            <person name="Pallen M.J."/>
        </authorList>
    </citation>
    <scope>NUCLEOTIDE SEQUENCE</scope>
    <source>
        <strain evidence="13">ChiHjej12B11-29160</strain>
    </source>
</reference>